<comment type="caution">
    <text evidence="2">The sequence shown here is derived from an EMBL/GenBank/DDBJ whole genome shotgun (WGS) entry which is preliminary data.</text>
</comment>
<evidence type="ECO:0000313" key="2">
    <source>
        <dbReference type="EMBL" id="GBP81711.1"/>
    </source>
</evidence>
<keyword evidence="3" id="KW-1185">Reference proteome</keyword>
<evidence type="ECO:0000256" key="1">
    <source>
        <dbReference type="SAM" id="MobiDB-lite"/>
    </source>
</evidence>
<proteinExistence type="predicted"/>
<protein>
    <submittedName>
        <fullName evidence="2">Uncharacterized protein</fullName>
    </submittedName>
</protein>
<reference evidence="2 3" key="1">
    <citation type="journal article" date="2019" name="Commun. Biol.">
        <title>The bagworm genome reveals a unique fibroin gene that provides high tensile strength.</title>
        <authorList>
            <person name="Kono N."/>
            <person name="Nakamura H."/>
            <person name="Ohtoshi R."/>
            <person name="Tomita M."/>
            <person name="Numata K."/>
            <person name="Arakawa K."/>
        </authorList>
    </citation>
    <scope>NUCLEOTIDE SEQUENCE [LARGE SCALE GENOMIC DNA]</scope>
</reference>
<dbReference type="Proteomes" id="UP000299102">
    <property type="component" value="Unassembled WGS sequence"/>
</dbReference>
<feature type="region of interest" description="Disordered" evidence="1">
    <location>
        <begin position="1"/>
        <end position="21"/>
    </location>
</feature>
<sequence>MFRGLLGRSGGGSVDKSVASHPIGIGLNHGHGLYYRSNKRQEKWQRASQVQKKPETRNVNELTCDRFAARGDGDAAALRPSTGLWSDNRAGSLEAPSLDPEIESWSKYISGQFQQTQMFLYYISFESMWPREAPPAAPPTRAFLCYFWNKLRVMRLRTAFGSEAYIVV</sequence>
<dbReference type="AlphaFoldDB" id="A0A4C1YZ05"/>
<gene>
    <name evidence="2" type="ORF">EVAR_59840_1</name>
</gene>
<dbReference type="EMBL" id="BGZK01001526">
    <property type="protein sequence ID" value="GBP81711.1"/>
    <property type="molecule type" value="Genomic_DNA"/>
</dbReference>
<evidence type="ECO:0000313" key="3">
    <source>
        <dbReference type="Proteomes" id="UP000299102"/>
    </source>
</evidence>
<name>A0A4C1YZ05_EUMVA</name>
<accession>A0A4C1YZ05</accession>
<organism evidence="2 3">
    <name type="scientific">Eumeta variegata</name>
    <name type="common">Bagworm moth</name>
    <name type="synonym">Eumeta japonica</name>
    <dbReference type="NCBI Taxonomy" id="151549"/>
    <lineage>
        <taxon>Eukaryota</taxon>
        <taxon>Metazoa</taxon>
        <taxon>Ecdysozoa</taxon>
        <taxon>Arthropoda</taxon>
        <taxon>Hexapoda</taxon>
        <taxon>Insecta</taxon>
        <taxon>Pterygota</taxon>
        <taxon>Neoptera</taxon>
        <taxon>Endopterygota</taxon>
        <taxon>Lepidoptera</taxon>
        <taxon>Glossata</taxon>
        <taxon>Ditrysia</taxon>
        <taxon>Tineoidea</taxon>
        <taxon>Psychidae</taxon>
        <taxon>Oiketicinae</taxon>
        <taxon>Eumeta</taxon>
    </lineage>
</organism>